<keyword evidence="1" id="KW-1133">Transmembrane helix</keyword>
<gene>
    <name evidence="2" type="ORF">PUN28_001925</name>
</gene>
<evidence type="ECO:0000313" key="2">
    <source>
        <dbReference type="EMBL" id="KAL0129980.1"/>
    </source>
</evidence>
<reference evidence="2 3" key="1">
    <citation type="submission" date="2023-03" db="EMBL/GenBank/DDBJ databases">
        <title>High recombination rates correlate with genetic variation in Cardiocondyla obscurior ants.</title>
        <authorList>
            <person name="Errbii M."/>
        </authorList>
    </citation>
    <scope>NUCLEOTIDE SEQUENCE [LARGE SCALE GENOMIC DNA]</scope>
    <source>
        <strain evidence="2">Alpha-2009</strain>
        <tissue evidence="2">Whole body</tissue>
    </source>
</reference>
<dbReference type="AlphaFoldDB" id="A0AAW2GS01"/>
<name>A0AAW2GS01_9HYME</name>
<evidence type="ECO:0000313" key="3">
    <source>
        <dbReference type="Proteomes" id="UP001430953"/>
    </source>
</evidence>
<keyword evidence="1" id="KW-0812">Transmembrane</keyword>
<keyword evidence="3" id="KW-1185">Reference proteome</keyword>
<feature type="transmembrane region" description="Helical" evidence="1">
    <location>
        <begin position="48"/>
        <end position="68"/>
    </location>
</feature>
<dbReference type="EMBL" id="JADYXP020000002">
    <property type="protein sequence ID" value="KAL0129980.1"/>
    <property type="molecule type" value="Genomic_DNA"/>
</dbReference>
<proteinExistence type="predicted"/>
<keyword evidence="1" id="KW-0472">Membrane</keyword>
<accession>A0AAW2GS01</accession>
<protein>
    <submittedName>
        <fullName evidence="2">Uncharacterized protein</fullName>
    </submittedName>
</protein>
<sequence>MQLKVIIFSQIITLHQNEKSFNCFASRNRHDTLANSHLSYARTCPTSFLFFFFLILFFKIIFINFFLLSNLMFVWFSHEECHEALSKETTVHVECPRVSETRHFDRILPKHAVDHVVLRTERSCTAGVCLGFRENDFMCTLCVTFSTIYYDLFTKCSFTEV</sequence>
<evidence type="ECO:0000256" key="1">
    <source>
        <dbReference type="SAM" id="Phobius"/>
    </source>
</evidence>
<organism evidence="2 3">
    <name type="scientific">Cardiocondyla obscurior</name>
    <dbReference type="NCBI Taxonomy" id="286306"/>
    <lineage>
        <taxon>Eukaryota</taxon>
        <taxon>Metazoa</taxon>
        <taxon>Ecdysozoa</taxon>
        <taxon>Arthropoda</taxon>
        <taxon>Hexapoda</taxon>
        <taxon>Insecta</taxon>
        <taxon>Pterygota</taxon>
        <taxon>Neoptera</taxon>
        <taxon>Endopterygota</taxon>
        <taxon>Hymenoptera</taxon>
        <taxon>Apocrita</taxon>
        <taxon>Aculeata</taxon>
        <taxon>Formicoidea</taxon>
        <taxon>Formicidae</taxon>
        <taxon>Myrmicinae</taxon>
        <taxon>Cardiocondyla</taxon>
    </lineage>
</organism>
<dbReference type="Proteomes" id="UP001430953">
    <property type="component" value="Unassembled WGS sequence"/>
</dbReference>
<comment type="caution">
    <text evidence="2">The sequence shown here is derived from an EMBL/GenBank/DDBJ whole genome shotgun (WGS) entry which is preliminary data.</text>
</comment>